<dbReference type="Gene3D" id="3.30.497.10">
    <property type="entry name" value="Antithrombin, subunit I, domain 2"/>
    <property type="match status" value="1"/>
</dbReference>
<reference evidence="4" key="1">
    <citation type="submission" date="2023-07" db="EMBL/GenBank/DDBJ databases">
        <title>Sorghum-associated microbial communities from plants grown in Nebraska, USA.</title>
        <authorList>
            <person name="Schachtman D."/>
        </authorList>
    </citation>
    <scope>NUCLEOTIDE SEQUENCE</scope>
    <source>
        <strain evidence="4">BE261</strain>
    </source>
</reference>
<evidence type="ECO:0000313" key="5">
    <source>
        <dbReference type="Proteomes" id="UP001262032"/>
    </source>
</evidence>
<dbReference type="AlphaFoldDB" id="A0AAW8NCH1"/>
<dbReference type="PANTHER" id="PTHR11461">
    <property type="entry name" value="SERINE PROTEASE INHIBITOR, SERPIN"/>
    <property type="match status" value="1"/>
</dbReference>
<protein>
    <submittedName>
        <fullName evidence="4">Serpin B</fullName>
    </submittedName>
</protein>
<evidence type="ECO:0000313" key="4">
    <source>
        <dbReference type="EMBL" id="MDR7164069.1"/>
    </source>
</evidence>
<dbReference type="InterPro" id="IPR000215">
    <property type="entry name" value="Serpin_fam"/>
</dbReference>
<dbReference type="CDD" id="cd19590">
    <property type="entry name" value="serpin_thermopin-like"/>
    <property type="match status" value="1"/>
</dbReference>
<organism evidence="4 5">
    <name type="scientific">Pseudarthrobacter oxydans</name>
    <name type="common">Arthrobacter oxydans</name>
    <dbReference type="NCBI Taxonomy" id="1671"/>
    <lineage>
        <taxon>Bacteria</taxon>
        <taxon>Bacillati</taxon>
        <taxon>Actinomycetota</taxon>
        <taxon>Actinomycetes</taxon>
        <taxon>Micrococcales</taxon>
        <taxon>Micrococcaceae</taxon>
        <taxon>Pseudarthrobacter</taxon>
    </lineage>
</organism>
<evidence type="ECO:0000256" key="1">
    <source>
        <dbReference type="RuleBase" id="RU000411"/>
    </source>
</evidence>
<feature type="domain" description="Serpin" evidence="3">
    <location>
        <begin position="59"/>
        <end position="437"/>
    </location>
</feature>
<dbReference type="InterPro" id="IPR042178">
    <property type="entry name" value="Serpin_sf_1"/>
</dbReference>
<dbReference type="SUPFAM" id="SSF56574">
    <property type="entry name" value="Serpins"/>
    <property type="match status" value="1"/>
</dbReference>
<dbReference type="PROSITE" id="PS51257">
    <property type="entry name" value="PROKAR_LIPOPROTEIN"/>
    <property type="match status" value="1"/>
</dbReference>
<dbReference type="InterPro" id="IPR042185">
    <property type="entry name" value="Serpin_sf_2"/>
</dbReference>
<dbReference type="GO" id="GO:0004867">
    <property type="term" value="F:serine-type endopeptidase inhibitor activity"/>
    <property type="evidence" value="ECO:0007669"/>
    <property type="project" value="InterPro"/>
</dbReference>
<sequence length="438" mass="47066">MFRFQRMIAWGALIGLAGCGAPAPPPALPELLTADGVERVSVDRADYAAELRSFRASAFFLGEALLADGGDGSNGNVVSSPGSLLIALAMLRAGATSKTAAEMDSILQFPPETRDEAMNAVLRSLERFEGDPGAVDEENPPLKPVMHSANGLFVDTDVPTGQPFLDTLARHYGTGVYPVDFSDEGATKPAIDAWVNRNTGGRIKEAPAEYDPNNTFSLLNSLYFASAWNTPFDANATSDLPFTTAVGEEIIVPAMHNELRMKYAEGTGWQGVDLPYADGFVMRLVLPDGNTAPDGTAASRDTPAPAAFDAEKLTEIADTFDTARPESVQIQLPRWDHRSSFDLRKVFEALGLENMLGTTEDFNNIQPQMMITQAAQAANITVAEKGTIAAAVTQINGEATSAPPEPERTIEFDRPFHYQIVHGETGLPLFMGTVADPR</sequence>
<dbReference type="InterPro" id="IPR023796">
    <property type="entry name" value="Serpin_dom"/>
</dbReference>
<dbReference type="EMBL" id="JAVDWN010000006">
    <property type="protein sequence ID" value="MDR7164069.1"/>
    <property type="molecule type" value="Genomic_DNA"/>
</dbReference>
<dbReference type="GeneID" id="97422493"/>
<dbReference type="SMART" id="SM00093">
    <property type="entry name" value="SERPIN"/>
    <property type="match status" value="1"/>
</dbReference>
<proteinExistence type="inferred from homology"/>
<dbReference type="Proteomes" id="UP001262032">
    <property type="component" value="Unassembled WGS sequence"/>
</dbReference>
<feature type="chain" id="PRO_5043768172" evidence="2">
    <location>
        <begin position="24"/>
        <end position="438"/>
    </location>
</feature>
<keyword evidence="2" id="KW-0732">Signal</keyword>
<dbReference type="Pfam" id="PF00079">
    <property type="entry name" value="Serpin"/>
    <property type="match status" value="1"/>
</dbReference>
<dbReference type="RefSeq" id="WP_310111641.1">
    <property type="nucleotide sequence ID" value="NZ_JAVDTN010000006.1"/>
</dbReference>
<accession>A0AAW8NCH1</accession>
<evidence type="ECO:0000259" key="3">
    <source>
        <dbReference type="SMART" id="SM00093"/>
    </source>
</evidence>
<evidence type="ECO:0000256" key="2">
    <source>
        <dbReference type="SAM" id="SignalP"/>
    </source>
</evidence>
<name>A0AAW8NCH1_PSEOX</name>
<dbReference type="PANTHER" id="PTHR11461:SF211">
    <property type="entry name" value="GH10112P-RELATED"/>
    <property type="match status" value="1"/>
</dbReference>
<comment type="caution">
    <text evidence="4">The sequence shown here is derived from an EMBL/GenBank/DDBJ whole genome shotgun (WGS) entry which is preliminary data.</text>
</comment>
<feature type="signal peptide" evidence="2">
    <location>
        <begin position="1"/>
        <end position="23"/>
    </location>
</feature>
<dbReference type="Gene3D" id="2.30.39.10">
    <property type="entry name" value="Alpha-1-antitrypsin, domain 1"/>
    <property type="match status" value="1"/>
</dbReference>
<dbReference type="GO" id="GO:0005615">
    <property type="term" value="C:extracellular space"/>
    <property type="evidence" value="ECO:0007669"/>
    <property type="project" value="InterPro"/>
</dbReference>
<dbReference type="InterPro" id="IPR036186">
    <property type="entry name" value="Serpin_sf"/>
</dbReference>
<gene>
    <name evidence="4" type="ORF">J2X12_002088</name>
</gene>
<comment type="similarity">
    <text evidence="1">Belongs to the serpin family.</text>
</comment>